<dbReference type="PROSITE" id="PS51194">
    <property type="entry name" value="HELICASE_CTER"/>
    <property type="match status" value="1"/>
</dbReference>
<dbReference type="PANTHER" id="PTHR18934:SF203">
    <property type="entry name" value="ATP-DEPENDENT RNA HELICASE A"/>
    <property type="match status" value="1"/>
</dbReference>
<sequence>MPSVTRRLCHRNERSFDHYSRLFDWGPTQLRPPYCMRRAALSRARRFQLMQTEPTRGSDSHPGIKRPLQQTSPTPPSQPPTSSKVPRVDDAAFSHNFSGSRRTFESAQGRGMPQSYHGFSKSNSHGFRSSGFAGQGSSRFQSAKRGGKAAAVNRSPLLEGPVHDEAYITQQYRSPVALKAMHQSNPKGSLGNFAMVAIGAPVKYVSKEGVIEVGGQRSKVWRTTVDFEVEGSGSFTGIGDHPEKKSSERLCALSAVLQLHIAGLLDAPKKKIAEAITGGNDATLSDGSTVNYEQARSFMDYYCRRFNFGKPDIAYEEVKRGPMKWEAVMSVDESRIGVGKATNKKAAEKQCYLDVAKYLESCDPPLWKAFVEASKSGKDLGMAQKVRLQISEPLDDFVRDTCSNIRHTQLYRNRPAKHSSVEHQEATKGAESAQRYVPPRTSVDQLADKSRRLLEERQKYLANPSLEKMRATRAALPVYTRSDDILKHIRDNDITICMAATGSGKTTQIPQIILDEFIDRGEGAKCNIVCTQPRRLAAISVADRVSKERGQTLGASIGYQVRFEAKLPQENGSVTFCTTGIFLKRLQSALSGSDVRGTRSMDAVTHIVVDEVHERDVDTDLLLVVLKRLLQDRKARGKPIKIVLMSATIDPTLFQQYFPSPSGQPAPTIDIPGRTFPVTKYHLDDFVPKLIAGNGRWLLNQEPVAQYLYKELGPAAAANLGVRVNKVPSEAELDLPYPLIAATIAHVLQQSGDGHVLVFLPGWEEITATQRALEQPMGPLPVNISDRSKYSIHLLHSTIPLAEQQVIFEPPPPGIRRVILATNIAETSITIPDVVYVVDTAKIKEIRYDPERHMSSLVSAWVGRSNLNQRAGRAGRHRSGEYFGILGKEHAEMLHPHQTVEMKRVDLSNVVMHVKALNFPGMTVEEVLAETIEPPAPERVSAAVKDLQMVGALDALKNLTSLGRVLLSLPVEAQMGRLVLYGSFFKCLDQALTLAAILTNRDPFVCPMHLKREAQAKKNSWAPDEFRSDALGTLRAFNAWWALQSRGDYVLANRFCVDNFLAKPTLLMIQKIKQHLLQALDNAGVLEVSAGGNARRTDRLSVPPELNTNGESLPLLAGLIAIASQPKFAVRTGEKTLRTENDKMTFMHPSSVNHRKKELPERRDVVTEEKQIFAFAEKRRNAAGSGSPQTYLITTTKLDPLTYMLFGAYDLAVAERGLVCDNWLPIVGNVDALDNIQRLKSYMEASMLRVFEGIAMSRRQTRPHNAAIMPREEEEEDLPEVIDRDYSLSAQEVKELDFITRDIVTILTMSNDERMSSQSTNVSRPVTPMDSPLRLSSRLPGGIQTGYNTPYQSRYENFMRTWAMLLERNQEEVVESWEFRHLGCCKPLPRHSPPTFKTIGTGLNDLKDQQVVKMADAAPVTLRTRKFITNRLLARRQFVVDVLHPGRANVSKDELSEKLAALYKADKGRVVTFGLRTQFGGGRSTGFALIYDDEASQKKFEPRYRLVRSGLATKVDKASRKLRKERKNRSKKARSIHYLSLVDFRGTKKVKASEASKKK</sequence>
<dbReference type="InterPro" id="IPR014720">
    <property type="entry name" value="dsRBD_dom"/>
</dbReference>
<dbReference type="Gene3D" id="3.40.50.300">
    <property type="entry name" value="P-loop containing nucleotide triphosphate hydrolases"/>
    <property type="match status" value="2"/>
</dbReference>
<dbReference type="CDD" id="cd18791">
    <property type="entry name" value="SF2_C_RHA"/>
    <property type="match status" value="1"/>
</dbReference>
<evidence type="ECO:0000256" key="6">
    <source>
        <dbReference type="ARBA" id="ARBA00022980"/>
    </source>
</evidence>
<keyword evidence="5" id="KW-0067">ATP-binding</keyword>
<evidence type="ECO:0000259" key="9">
    <source>
        <dbReference type="PROSITE" id="PS51192"/>
    </source>
</evidence>
<dbReference type="GO" id="GO:0016787">
    <property type="term" value="F:hydrolase activity"/>
    <property type="evidence" value="ECO:0007669"/>
    <property type="project" value="UniProtKB-KW"/>
</dbReference>
<dbReference type="Pfam" id="PF00270">
    <property type="entry name" value="DEAD"/>
    <property type="match status" value="1"/>
</dbReference>
<evidence type="ECO:0000313" key="11">
    <source>
        <dbReference type="EMBL" id="KAF5314176.1"/>
    </source>
</evidence>
<evidence type="ECO:0008006" key="13">
    <source>
        <dbReference type="Google" id="ProtNLM"/>
    </source>
</evidence>
<dbReference type="HAMAP" id="MF_00545">
    <property type="entry name" value="Ribosomal_eS24"/>
    <property type="match status" value="1"/>
</dbReference>
<feature type="region of interest" description="Disordered" evidence="8">
    <location>
        <begin position="51"/>
        <end position="87"/>
    </location>
</feature>
<proteinExistence type="inferred from homology"/>
<dbReference type="SMART" id="SM00487">
    <property type="entry name" value="DEXDc"/>
    <property type="match status" value="1"/>
</dbReference>
<feature type="region of interest" description="Disordered" evidence="8">
    <location>
        <begin position="118"/>
        <end position="148"/>
    </location>
</feature>
<feature type="region of interest" description="Disordered" evidence="8">
    <location>
        <begin position="413"/>
        <end position="445"/>
    </location>
</feature>
<organism evidence="11 12">
    <name type="scientific">Ephemerocybe angulata</name>
    <dbReference type="NCBI Taxonomy" id="980116"/>
    <lineage>
        <taxon>Eukaryota</taxon>
        <taxon>Fungi</taxon>
        <taxon>Dikarya</taxon>
        <taxon>Basidiomycota</taxon>
        <taxon>Agaricomycotina</taxon>
        <taxon>Agaricomycetes</taxon>
        <taxon>Agaricomycetidae</taxon>
        <taxon>Agaricales</taxon>
        <taxon>Agaricineae</taxon>
        <taxon>Psathyrellaceae</taxon>
        <taxon>Ephemerocybe</taxon>
    </lineage>
</organism>
<evidence type="ECO:0000256" key="3">
    <source>
        <dbReference type="ARBA" id="ARBA00022801"/>
    </source>
</evidence>
<dbReference type="SMART" id="SM00847">
    <property type="entry name" value="HA2"/>
    <property type="match status" value="1"/>
</dbReference>
<dbReference type="SUPFAM" id="SSF54189">
    <property type="entry name" value="Ribosomal proteins S24e, L23 and L15e"/>
    <property type="match status" value="1"/>
</dbReference>
<evidence type="ECO:0000259" key="10">
    <source>
        <dbReference type="PROSITE" id="PS51194"/>
    </source>
</evidence>
<dbReference type="Pfam" id="PF00035">
    <property type="entry name" value="dsrm"/>
    <property type="match status" value="1"/>
</dbReference>
<feature type="domain" description="Helicase C-terminal" evidence="10">
    <location>
        <begin position="739"/>
        <end position="918"/>
    </location>
</feature>
<comment type="caution">
    <text evidence="11">The sequence shown here is derived from an EMBL/GenBank/DDBJ whole genome shotgun (WGS) entry which is preliminary data.</text>
</comment>
<reference evidence="11 12" key="1">
    <citation type="journal article" date="2020" name="ISME J.">
        <title>Uncovering the hidden diversity of litter-decomposition mechanisms in mushroom-forming fungi.</title>
        <authorList>
            <person name="Floudas D."/>
            <person name="Bentzer J."/>
            <person name="Ahren D."/>
            <person name="Johansson T."/>
            <person name="Persson P."/>
            <person name="Tunlid A."/>
        </authorList>
    </citation>
    <scope>NUCLEOTIDE SEQUENCE [LARGE SCALE GENOMIC DNA]</scope>
    <source>
        <strain evidence="11 12">CBS 175.51</strain>
    </source>
</reference>
<dbReference type="Proteomes" id="UP000541558">
    <property type="component" value="Unassembled WGS sequence"/>
</dbReference>
<keyword evidence="7" id="KW-0687">Ribonucleoprotein</keyword>
<feature type="domain" description="Helicase ATP-binding" evidence="9">
    <location>
        <begin position="486"/>
        <end position="658"/>
    </location>
</feature>
<dbReference type="PANTHER" id="PTHR18934">
    <property type="entry name" value="ATP-DEPENDENT RNA HELICASE"/>
    <property type="match status" value="1"/>
</dbReference>
<evidence type="ECO:0000256" key="1">
    <source>
        <dbReference type="ARBA" id="ARBA00009680"/>
    </source>
</evidence>
<dbReference type="GO" id="GO:0003723">
    <property type="term" value="F:RNA binding"/>
    <property type="evidence" value="ECO:0007669"/>
    <property type="project" value="TreeGrafter"/>
</dbReference>
<dbReference type="InterPro" id="IPR001650">
    <property type="entry name" value="Helicase_C-like"/>
</dbReference>
<evidence type="ECO:0000256" key="5">
    <source>
        <dbReference type="ARBA" id="ARBA00022840"/>
    </source>
</evidence>
<evidence type="ECO:0000256" key="4">
    <source>
        <dbReference type="ARBA" id="ARBA00022806"/>
    </source>
</evidence>
<protein>
    <recommendedName>
        <fullName evidence="13">RNA helicase</fullName>
    </recommendedName>
</protein>
<feature type="region of interest" description="Disordered" evidence="8">
    <location>
        <begin position="1315"/>
        <end position="1341"/>
    </location>
</feature>
<feature type="compositionally biased region" description="Basic and acidic residues" evidence="8">
    <location>
        <begin position="419"/>
        <end position="428"/>
    </location>
</feature>
<gene>
    <name evidence="11" type="ORF">D9611_006824</name>
</gene>
<dbReference type="EMBL" id="JAACJK010000222">
    <property type="protein sequence ID" value="KAF5314176.1"/>
    <property type="molecule type" value="Genomic_DNA"/>
</dbReference>
<dbReference type="GO" id="GO:0006412">
    <property type="term" value="P:translation"/>
    <property type="evidence" value="ECO:0007669"/>
    <property type="project" value="InterPro"/>
</dbReference>
<dbReference type="InterPro" id="IPR027417">
    <property type="entry name" value="P-loop_NTPase"/>
</dbReference>
<dbReference type="InterPro" id="IPR001976">
    <property type="entry name" value="Ribosomal_eS24"/>
</dbReference>
<evidence type="ECO:0000313" key="12">
    <source>
        <dbReference type="Proteomes" id="UP000541558"/>
    </source>
</evidence>
<dbReference type="SUPFAM" id="SSF52540">
    <property type="entry name" value="P-loop containing nucleoside triphosphate hydrolases"/>
    <property type="match status" value="1"/>
</dbReference>
<dbReference type="GO" id="GO:1990904">
    <property type="term" value="C:ribonucleoprotein complex"/>
    <property type="evidence" value="ECO:0007669"/>
    <property type="project" value="UniProtKB-KW"/>
</dbReference>
<name>A0A8H5B0R8_9AGAR</name>
<keyword evidence="6" id="KW-0689">Ribosomal protein</keyword>
<dbReference type="CDD" id="cd17917">
    <property type="entry name" value="DEXHc_RHA-like"/>
    <property type="match status" value="1"/>
</dbReference>
<dbReference type="PROSITE" id="PS00529">
    <property type="entry name" value="RIBOSOMAL_S24E"/>
    <property type="match status" value="1"/>
</dbReference>
<dbReference type="GO" id="GO:0003735">
    <property type="term" value="F:structural constituent of ribosome"/>
    <property type="evidence" value="ECO:0007669"/>
    <property type="project" value="InterPro"/>
</dbReference>
<dbReference type="OrthoDB" id="28053at2759"/>
<keyword evidence="12" id="KW-1185">Reference proteome</keyword>
<dbReference type="FunFam" id="3.40.50.300:FF:001627">
    <property type="entry name" value="Nuclear DNA helicase II"/>
    <property type="match status" value="1"/>
</dbReference>
<dbReference type="SMART" id="SM00490">
    <property type="entry name" value="HELICc"/>
    <property type="match status" value="1"/>
</dbReference>
<evidence type="ECO:0000256" key="7">
    <source>
        <dbReference type="ARBA" id="ARBA00023274"/>
    </source>
</evidence>
<dbReference type="InterPro" id="IPR012678">
    <property type="entry name" value="Ribosomal_uL23/eL15/eS24_sf"/>
</dbReference>
<dbReference type="InterPro" id="IPR014001">
    <property type="entry name" value="Helicase_ATP-bd"/>
</dbReference>
<dbReference type="InterPro" id="IPR011545">
    <property type="entry name" value="DEAD/DEAH_box_helicase_dom"/>
</dbReference>
<dbReference type="Pfam" id="PF21010">
    <property type="entry name" value="HA2_C"/>
    <property type="match status" value="1"/>
</dbReference>
<dbReference type="InterPro" id="IPR053709">
    <property type="entry name" value="eRP_eS24_sf"/>
</dbReference>
<accession>A0A8H5B0R8</accession>
<dbReference type="Pfam" id="PF01282">
    <property type="entry name" value="Ribosomal_S24e"/>
    <property type="match status" value="1"/>
</dbReference>
<dbReference type="PROSITE" id="PS51192">
    <property type="entry name" value="HELICASE_ATP_BIND_1"/>
    <property type="match status" value="1"/>
</dbReference>
<dbReference type="FunFam" id="1.20.120.1080:FF:000002">
    <property type="entry name" value="Putative ATP-dependent RNA helicase DHX36"/>
    <property type="match status" value="1"/>
</dbReference>
<keyword evidence="4" id="KW-0347">Helicase</keyword>
<keyword evidence="3" id="KW-0378">Hydrolase</keyword>
<comment type="similarity">
    <text evidence="1">Belongs to the eukaryotic ribosomal protein eS24 family.</text>
</comment>
<dbReference type="Gene3D" id="1.20.120.1080">
    <property type="match status" value="1"/>
</dbReference>
<evidence type="ECO:0000256" key="2">
    <source>
        <dbReference type="ARBA" id="ARBA00022741"/>
    </source>
</evidence>
<dbReference type="InterPro" id="IPR007502">
    <property type="entry name" value="Helicase-assoc_dom"/>
</dbReference>
<dbReference type="GO" id="GO:0005524">
    <property type="term" value="F:ATP binding"/>
    <property type="evidence" value="ECO:0007669"/>
    <property type="project" value="UniProtKB-KW"/>
</dbReference>
<dbReference type="Gene3D" id="3.30.70.3370">
    <property type="match status" value="1"/>
</dbReference>
<dbReference type="InterPro" id="IPR018098">
    <property type="entry name" value="Ribosomal_eS24_CS"/>
</dbReference>
<keyword evidence="2" id="KW-0547">Nucleotide-binding</keyword>
<dbReference type="GO" id="GO:0004386">
    <property type="term" value="F:helicase activity"/>
    <property type="evidence" value="ECO:0007669"/>
    <property type="project" value="UniProtKB-KW"/>
</dbReference>
<dbReference type="Pfam" id="PF00271">
    <property type="entry name" value="Helicase_C"/>
    <property type="match status" value="1"/>
</dbReference>
<evidence type="ECO:0000256" key="8">
    <source>
        <dbReference type="SAM" id="MobiDB-lite"/>
    </source>
</evidence>
<dbReference type="GO" id="GO:0005840">
    <property type="term" value="C:ribosome"/>
    <property type="evidence" value="ECO:0007669"/>
    <property type="project" value="UniProtKB-KW"/>
</dbReference>